<dbReference type="OrthoDB" id="3035369at2"/>
<name>A0A229P5D3_9BACL</name>
<keyword evidence="2" id="KW-1185">Reference proteome</keyword>
<evidence type="ECO:0000313" key="2">
    <source>
        <dbReference type="Proteomes" id="UP000215145"/>
    </source>
</evidence>
<gene>
    <name evidence="1" type="ORF">CGZ75_12050</name>
</gene>
<dbReference type="EMBL" id="NMUQ01000001">
    <property type="protein sequence ID" value="OXM17300.1"/>
    <property type="molecule type" value="Genomic_DNA"/>
</dbReference>
<proteinExistence type="predicted"/>
<dbReference type="AlphaFoldDB" id="A0A229P5D3"/>
<protein>
    <recommendedName>
        <fullName evidence="3">AAA domain-containing protein</fullName>
    </recommendedName>
</protein>
<accession>A0A229P5D3</accession>
<evidence type="ECO:0000313" key="1">
    <source>
        <dbReference type="EMBL" id="OXM17300.1"/>
    </source>
</evidence>
<dbReference type="RefSeq" id="WP_089524375.1">
    <property type="nucleotide sequence ID" value="NZ_NMUQ01000001.1"/>
</dbReference>
<reference evidence="1 2" key="1">
    <citation type="submission" date="2017-07" db="EMBL/GenBank/DDBJ databases">
        <title>Paenibacillus herberti R33 genome sequencing and assembly.</title>
        <authorList>
            <person name="Su W."/>
        </authorList>
    </citation>
    <scope>NUCLEOTIDE SEQUENCE [LARGE SCALE GENOMIC DNA]</scope>
    <source>
        <strain evidence="1 2">R33</strain>
    </source>
</reference>
<dbReference type="InterPro" id="IPR027417">
    <property type="entry name" value="P-loop_NTPase"/>
</dbReference>
<sequence length="377" mass="41521">MARLELVVAAKEGEYVRRLSEYVRESPFGQRWRITSCTSGDSLRQYLKGGYPVHLLLVQPVLLMEAGALPCDMTAIALVRRKGEGDGLPELLQYQPLPELLACIEALHAGKPDRLRLHDSGTAILAVYDPVGGAGKTTCSLWLARLAGERGKRTLYLNLERYNTSELQLQEHGAAAHEGGLEALLYALKAGKPDLGEQIVRLRRYSRIMKTDYFGEAPGPEERTAMTGEDADLLLQTLAGCGMYDLIIVDLDSSLDETTAAIWSRSDAVCWLSEASPSSMKKSRLALKEAQRRYPEAVEAAKGRIVHVRSRCRQSEAFETVGAWRELTHDEEPLSYAFHLPHADALIQASDAPTAYIRAIGDMLERLEKGISSGGQG</sequence>
<organism evidence="1 2">
    <name type="scientific">Paenibacillus herberti</name>
    <dbReference type="NCBI Taxonomy" id="1619309"/>
    <lineage>
        <taxon>Bacteria</taxon>
        <taxon>Bacillati</taxon>
        <taxon>Bacillota</taxon>
        <taxon>Bacilli</taxon>
        <taxon>Bacillales</taxon>
        <taxon>Paenibacillaceae</taxon>
        <taxon>Paenibacillus</taxon>
    </lineage>
</organism>
<dbReference type="Proteomes" id="UP000215145">
    <property type="component" value="Unassembled WGS sequence"/>
</dbReference>
<dbReference type="Gene3D" id="3.40.50.10850">
    <property type="entry name" value="Ntrc-like two-domain protein"/>
    <property type="match status" value="1"/>
</dbReference>
<dbReference type="SUPFAM" id="SSF52540">
    <property type="entry name" value="P-loop containing nucleoside triphosphate hydrolases"/>
    <property type="match status" value="1"/>
</dbReference>
<dbReference type="Gene3D" id="3.40.50.300">
    <property type="entry name" value="P-loop containing nucleotide triphosphate hydrolases"/>
    <property type="match status" value="1"/>
</dbReference>
<evidence type="ECO:0008006" key="3">
    <source>
        <dbReference type="Google" id="ProtNLM"/>
    </source>
</evidence>
<comment type="caution">
    <text evidence="1">The sequence shown here is derived from an EMBL/GenBank/DDBJ whole genome shotgun (WGS) entry which is preliminary data.</text>
</comment>